<organism evidence="2 3">
    <name type="scientific">Marilutibacter penaei</name>
    <dbReference type="NCBI Taxonomy" id="2759900"/>
    <lineage>
        <taxon>Bacteria</taxon>
        <taxon>Pseudomonadati</taxon>
        <taxon>Pseudomonadota</taxon>
        <taxon>Gammaproteobacteria</taxon>
        <taxon>Lysobacterales</taxon>
        <taxon>Lysobacteraceae</taxon>
        <taxon>Marilutibacter</taxon>
    </lineage>
</organism>
<dbReference type="InterPro" id="IPR036909">
    <property type="entry name" value="Cyt_c-like_dom_sf"/>
</dbReference>
<accession>A0A7W3U366</accession>
<dbReference type="RefSeq" id="WP_182668884.1">
    <property type="nucleotide sequence ID" value="NZ_JACHTE010000004.1"/>
</dbReference>
<proteinExistence type="predicted"/>
<feature type="signal peptide" evidence="1">
    <location>
        <begin position="1"/>
        <end position="17"/>
    </location>
</feature>
<keyword evidence="1" id="KW-0732">Signal</keyword>
<dbReference type="Gene3D" id="1.10.760.10">
    <property type="entry name" value="Cytochrome c-like domain"/>
    <property type="match status" value="1"/>
</dbReference>
<dbReference type="GO" id="GO:0020037">
    <property type="term" value="F:heme binding"/>
    <property type="evidence" value="ECO:0007669"/>
    <property type="project" value="InterPro"/>
</dbReference>
<evidence type="ECO:0000256" key="1">
    <source>
        <dbReference type="SAM" id="SignalP"/>
    </source>
</evidence>
<evidence type="ECO:0000313" key="2">
    <source>
        <dbReference type="EMBL" id="MBB1088099.1"/>
    </source>
</evidence>
<gene>
    <name evidence="2" type="ORF">H4F99_06305</name>
</gene>
<dbReference type="AlphaFoldDB" id="A0A7W3U366"/>
<evidence type="ECO:0000313" key="3">
    <source>
        <dbReference type="Proteomes" id="UP000552587"/>
    </source>
</evidence>
<dbReference type="EMBL" id="JACHTE010000004">
    <property type="protein sequence ID" value="MBB1088099.1"/>
    <property type="molecule type" value="Genomic_DNA"/>
</dbReference>
<protein>
    <submittedName>
        <fullName evidence="2">Cytochrome C</fullName>
    </submittedName>
</protein>
<dbReference type="SUPFAM" id="SSF46626">
    <property type="entry name" value="Cytochrome c"/>
    <property type="match status" value="1"/>
</dbReference>
<name>A0A7W3U366_9GAMM</name>
<sequence>MHASRGIALFASAVFIAACQPAPTPDVATAPPDAHPVPAAAAPEDIIARGEYLVRIAGCNDCHTAGYAEAGGEVDTARWLTGSPLGYRGPWGTTYATNLRLRIDGMEEAEWLAYTASLRTRPIMPDFILRTMHEEDRVAIFRFVKSLGPAGEPAPAFIPPGVDAPRPYFELVLPDGPPPAAAGAP</sequence>
<dbReference type="Proteomes" id="UP000552587">
    <property type="component" value="Unassembled WGS sequence"/>
</dbReference>
<dbReference type="PROSITE" id="PS51257">
    <property type="entry name" value="PROKAR_LIPOPROTEIN"/>
    <property type="match status" value="1"/>
</dbReference>
<feature type="chain" id="PRO_5031568282" evidence="1">
    <location>
        <begin position="18"/>
        <end position="185"/>
    </location>
</feature>
<dbReference type="GO" id="GO:0009055">
    <property type="term" value="F:electron transfer activity"/>
    <property type="evidence" value="ECO:0007669"/>
    <property type="project" value="InterPro"/>
</dbReference>
<reference evidence="2 3" key="1">
    <citation type="submission" date="2020-07" db="EMBL/GenBank/DDBJ databases">
        <authorList>
            <person name="Xu S."/>
            <person name="Li A."/>
        </authorList>
    </citation>
    <scope>NUCLEOTIDE SEQUENCE [LARGE SCALE GENOMIC DNA]</scope>
    <source>
        <strain evidence="2 3">SG-8</strain>
    </source>
</reference>
<keyword evidence="3" id="KW-1185">Reference proteome</keyword>
<comment type="caution">
    <text evidence="2">The sequence shown here is derived from an EMBL/GenBank/DDBJ whole genome shotgun (WGS) entry which is preliminary data.</text>
</comment>